<dbReference type="GO" id="GO:0006297">
    <property type="term" value="P:nucleotide-excision repair, DNA gap filling"/>
    <property type="evidence" value="ECO:0007669"/>
    <property type="project" value="TreeGrafter"/>
</dbReference>
<comment type="subcellular location">
    <subcellularLocation>
        <location evidence="1">Nucleus</location>
    </subcellularLocation>
</comment>
<keyword evidence="4" id="KW-0539">Nucleus</keyword>
<proteinExistence type="predicted"/>
<dbReference type="PANTHER" id="PTHR17598:SF13">
    <property type="entry name" value="DNA POLYMERASE DELTA SUBUNIT 3"/>
    <property type="match status" value="1"/>
</dbReference>
<dbReference type="EMBL" id="BJWL01000012">
    <property type="protein sequence ID" value="GFY97742.1"/>
    <property type="molecule type" value="Genomic_DNA"/>
</dbReference>
<evidence type="ECO:0000313" key="6">
    <source>
        <dbReference type="EMBL" id="GFY97742.1"/>
    </source>
</evidence>
<dbReference type="PANTHER" id="PTHR17598">
    <property type="entry name" value="DNA POLYMERASE DELTA SUBUNIT 3"/>
    <property type="match status" value="1"/>
</dbReference>
<gene>
    <name evidence="6" type="ORF">Acr_12g0002830</name>
</gene>
<name>A0A7J0FGB3_9ERIC</name>
<keyword evidence="6" id="KW-0808">Transferase</keyword>
<evidence type="ECO:0000256" key="5">
    <source>
        <dbReference type="SAM" id="MobiDB-lite"/>
    </source>
</evidence>
<evidence type="ECO:0000256" key="1">
    <source>
        <dbReference type="ARBA" id="ARBA00004123"/>
    </source>
</evidence>
<sequence>MKFGKYELFLKRTSIGVLYSTEINSYHTPEAKQEFDGNCSVHVYSVQACIPKDPAALWNAEFVQAEELFRQPPTMDNCLRDNRFCGISNSFVKRNAEGTAVSIAAPQPKSAGLAGPSRSNSSNQNVKMPQPQQKKVQQSSPKVGPGISNVIKDIKTESHVTGGHEQAGKPSSDKEKVPQFPANKKKGQNDKSTSGNGGSLANMWGHASKNSNPSSATAETNNLISNTTASAEAQICAREAAEAMSSDDDTQDFNFKRASSGEGGRKRRVVFDYSDEEDEYKDAVNLASPDPPKRQSFLEKQYNGAEKGTNQPSRKDSSLVSKGKTAEISSSDKVHSPIPENNVNAKDKVTNAAPTSPKRRKVLKH</sequence>
<feature type="region of interest" description="Disordered" evidence="5">
    <location>
        <begin position="239"/>
        <end position="268"/>
    </location>
</feature>
<keyword evidence="3" id="KW-0235">DNA replication</keyword>
<dbReference type="InterPro" id="IPR019038">
    <property type="entry name" value="POLD3"/>
</dbReference>
<keyword evidence="7" id="KW-1185">Reference proteome</keyword>
<comment type="caution">
    <text evidence="6">The sequence shown here is derived from an EMBL/GenBank/DDBJ whole genome shotgun (WGS) entry which is preliminary data.</text>
</comment>
<dbReference type="Gene3D" id="3.90.1030.20">
    <property type="entry name" value="DNA polymerase delta, p66 (Cdc27) subunit, wHTH domain"/>
    <property type="match status" value="1"/>
</dbReference>
<dbReference type="Proteomes" id="UP000585474">
    <property type="component" value="Unassembled WGS sequence"/>
</dbReference>
<evidence type="ECO:0000256" key="4">
    <source>
        <dbReference type="ARBA" id="ARBA00023242"/>
    </source>
</evidence>
<feature type="region of interest" description="Disordered" evidence="5">
    <location>
        <begin position="103"/>
        <end position="225"/>
    </location>
</feature>
<reference evidence="6 7" key="1">
    <citation type="submission" date="2019-07" db="EMBL/GenBank/DDBJ databases">
        <title>De Novo Assembly of kiwifruit Actinidia rufa.</title>
        <authorList>
            <person name="Sugita-Konishi S."/>
            <person name="Sato K."/>
            <person name="Mori E."/>
            <person name="Abe Y."/>
            <person name="Kisaki G."/>
            <person name="Hamano K."/>
            <person name="Suezawa K."/>
            <person name="Otani M."/>
            <person name="Fukuda T."/>
            <person name="Manabe T."/>
            <person name="Gomi K."/>
            <person name="Tabuchi M."/>
            <person name="Akimitsu K."/>
            <person name="Kataoka I."/>
        </authorList>
    </citation>
    <scope>NUCLEOTIDE SEQUENCE [LARGE SCALE GENOMIC DNA]</scope>
    <source>
        <strain evidence="7">cv. Fuchu</strain>
    </source>
</reference>
<keyword evidence="6" id="KW-0548">Nucleotidyltransferase</keyword>
<dbReference type="GO" id="GO:1904161">
    <property type="term" value="P:DNA synthesis involved in UV-damage excision repair"/>
    <property type="evidence" value="ECO:0007669"/>
    <property type="project" value="TreeGrafter"/>
</dbReference>
<feature type="compositionally biased region" description="Polar residues" evidence="5">
    <location>
        <begin position="208"/>
        <end position="225"/>
    </location>
</feature>
<feature type="compositionally biased region" description="Low complexity" evidence="5">
    <location>
        <begin position="123"/>
        <end position="143"/>
    </location>
</feature>
<dbReference type="GO" id="GO:0043625">
    <property type="term" value="C:delta DNA polymerase complex"/>
    <property type="evidence" value="ECO:0007669"/>
    <property type="project" value="InterPro"/>
</dbReference>
<dbReference type="GO" id="GO:0006271">
    <property type="term" value="P:DNA strand elongation involved in DNA replication"/>
    <property type="evidence" value="ECO:0007669"/>
    <property type="project" value="TreeGrafter"/>
</dbReference>
<keyword evidence="6" id="KW-0239">DNA-directed DNA polymerase</keyword>
<evidence type="ECO:0000313" key="7">
    <source>
        <dbReference type="Proteomes" id="UP000585474"/>
    </source>
</evidence>
<dbReference type="InterPro" id="IPR041913">
    <property type="entry name" value="POLD3_sf"/>
</dbReference>
<feature type="region of interest" description="Disordered" evidence="5">
    <location>
        <begin position="283"/>
        <end position="365"/>
    </location>
</feature>
<evidence type="ECO:0000256" key="3">
    <source>
        <dbReference type="ARBA" id="ARBA00022705"/>
    </source>
</evidence>
<dbReference type="AlphaFoldDB" id="A0A7J0FGB3"/>
<protein>
    <recommendedName>
        <fullName evidence="2">DNA polymerase delta subunit 3</fullName>
    </recommendedName>
</protein>
<dbReference type="GO" id="GO:0003887">
    <property type="term" value="F:DNA-directed DNA polymerase activity"/>
    <property type="evidence" value="ECO:0007669"/>
    <property type="project" value="UniProtKB-KW"/>
</dbReference>
<evidence type="ECO:0000256" key="2">
    <source>
        <dbReference type="ARBA" id="ARBA00017589"/>
    </source>
</evidence>
<accession>A0A7J0FGB3</accession>
<dbReference type="OrthoDB" id="514823at2759"/>
<organism evidence="6 7">
    <name type="scientific">Actinidia rufa</name>
    <dbReference type="NCBI Taxonomy" id="165716"/>
    <lineage>
        <taxon>Eukaryota</taxon>
        <taxon>Viridiplantae</taxon>
        <taxon>Streptophyta</taxon>
        <taxon>Embryophyta</taxon>
        <taxon>Tracheophyta</taxon>
        <taxon>Spermatophyta</taxon>
        <taxon>Magnoliopsida</taxon>
        <taxon>eudicotyledons</taxon>
        <taxon>Gunneridae</taxon>
        <taxon>Pentapetalae</taxon>
        <taxon>asterids</taxon>
        <taxon>Ericales</taxon>
        <taxon>Actinidiaceae</taxon>
        <taxon>Actinidia</taxon>
    </lineage>
</organism>